<dbReference type="InterPro" id="IPR008972">
    <property type="entry name" value="Cupredoxin"/>
</dbReference>
<dbReference type="GO" id="GO:0005886">
    <property type="term" value="C:plasma membrane"/>
    <property type="evidence" value="ECO:0007669"/>
    <property type="project" value="TreeGrafter"/>
</dbReference>
<evidence type="ECO:0000313" key="7">
    <source>
        <dbReference type="Proteomes" id="UP000299102"/>
    </source>
</evidence>
<dbReference type="Proteomes" id="UP000299102">
    <property type="component" value="Unassembled WGS sequence"/>
</dbReference>
<proteinExistence type="inferred from homology"/>
<dbReference type="InterPro" id="IPR001117">
    <property type="entry name" value="Cu-oxidase_2nd"/>
</dbReference>
<dbReference type="Gene3D" id="2.60.40.420">
    <property type="entry name" value="Cupredoxins - blue copper proteins"/>
    <property type="match status" value="1"/>
</dbReference>
<organism evidence="6 7">
    <name type="scientific">Eumeta variegata</name>
    <name type="common">Bagworm moth</name>
    <name type="synonym">Eumeta japonica</name>
    <dbReference type="NCBI Taxonomy" id="151549"/>
    <lineage>
        <taxon>Eukaryota</taxon>
        <taxon>Metazoa</taxon>
        <taxon>Ecdysozoa</taxon>
        <taxon>Arthropoda</taxon>
        <taxon>Hexapoda</taxon>
        <taxon>Insecta</taxon>
        <taxon>Pterygota</taxon>
        <taxon>Neoptera</taxon>
        <taxon>Endopterygota</taxon>
        <taxon>Lepidoptera</taxon>
        <taxon>Glossata</taxon>
        <taxon>Ditrysia</taxon>
        <taxon>Tineoidea</taxon>
        <taxon>Psychidae</taxon>
        <taxon>Oiketicinae</taxon>
        <taxon>Eumeta</taxon>
    </lineage>
</organism>
<dbReference type="SUPFAM" id="SSF49503">
    <property type="entry name" value="Cupredoxins"/>
    <property type="match status" value="1"/>
</dbReference>
<comment type="caution">
    <text evidence="6">The sequence shown here is derived from an EMBL/GenBank/DDBJ whole genome shotgun (WGS) entry which is preliminary data.</text>
</comment>
<dbReference type="PANTHER" id="PTHR11709:SF394">
    <property type="entry name" value="FI03373P-RELATED"/>
    <property type="match status" value="1"/>
</dbReference>
<dbReference type="OrthoDB" id="2121828at2759"/>
<dbReference type="GO" id="GO:0016491">
    <property type="term" value="F:oxidoreductase activity"/>
    <property type="evidence" value="ECO:0007669"/>
    <property type="project" value="UniProtKB-KW"/>
</dbReference>
<dbReference type="AlphaFoldDB" id="A0A4C1Z4H4"/>
<sequence length="146" mass="16874">MNISHVLVHEFMSIYYALAGWSGNRERRDERTKRKRGKEKEHVMIVTDWVHELSIAMFSSHHHSYGDNKPPTLLINGLGRFHVFNSTTGATYMRAARFNVEQGFRYRFRVINAEFLNCPIEMSFDGHNITVIASDGHDLVPITGEH</sequence>
<dbReference type="PANTHER" id="PTHR11709">
    <property type="entry name" value="MULTI-COPPER OXIDASE"/>
    <property type="match status" value="1"/>
</dbReference>
<evidence type="ECO:0000313" key="6">
    <source>
        <dbReference type="EMBL" id="GBP81799.1"/>
    </source>
</evidence>
<dbReference type="STRING" id="151549.A0A4C1Z4H4"/>
<dbReference type="Pfam" id="PF00394">
    <property type="entry name" value="Cu-oxidase"/>
    <property type="match status" value="1"/>
</dbReference>
<comment type="similarity">
    <text evidence="1">Belongs to the multicopper oxidase family.</text>
</comment>
<gene>
    <name evidence="6" type="primary">LCC1</name>
    <name evidence="6" type="ORF">EVAR_64500_1</name>
</gene>
<dbReference type="InterPro" id="IPR045087">
    <property type="entry name" value="Cu-oxidase_fam"/>
</dbReference>
<dbReference type="CDD" id="cd13884">
    <property type="entry name" value="CuRO_2_tcLCC_insect_like"/>
    <property type="match status" value="1"/>
</dbReference>
<name>A0A4C1Z4H4_EUMVA</name>
<dbReference type="GO" id="GO:0006826">
    <property type="term" value="P:iron ion transport"/>
    <property type="evidence" value="ECO:0007669"/>
    <property type="project" value="TreeGrafter"/>
</dbReference>
<keyword evidence="2" id="KW-0479">Metal-binding</keyword>
<evidence type="ECO:0000256" key="2">
    <source>
        <dbReference type="ARBA" id="ARBA00022723"/>
    </source>
</evidence>
<dbReference type="EMBL" id="BGZK01001531">
    <property type="protein sequence ID" value="GBP81799.1"/>
    <property type="molecule type" value="Genomic_DNA"/>
</dbReference>
<protein>
    <submittedName>
        <fullName evidence="6">Laccase-1</fullName>
    </submittedName>
</protein>
<evidence type="ECO:0000259" key="5">
    <source>
        <dbReference type="Pfam" id="PF00394"/>
    </source>
</evidence>
<keyword evidence="3" id="KW-0560">Oxidoreductase</keyword>
<feature type="domain" description="Plastocyanin-like" evidence="5">
    <location>
        <begin position="41"/>
        <end position="142"/>
    </location>
</feature>
<keyword evidence="7" id="KW-1185">Reference proteome</keyword>
<accession>A0A4C1Z4H4</accession>
<reference evidence="6 7" key="1">
    <citation type="journal article" date="2019" name="Commun. Biol.">
        <title>The bagworm genome reveals a unique fibroin gene that provides high tensile strength.</title>
        <authorList>
            <person name="Kono N."/>
            <person name="Nakamura H."/>
            <person name="Ohtoshi R."/>
            <person name="Tomita M."/>
            <person name="Numata K."/>
            <person name="Arakawa K."/>
        </authorList>
    </citation>
    <scope>NUCLEOTIDE SEQUENCE [LARGE SCALE GENOMIC DNA]</scope>
</reference>
<evidence type="ECO:0000256" key="1">
    <source>
        <dbReference type="ARBA" id="ARBA00010609"/>
    </source>
</evidence>
<dbReference type="FunFam" id="2.60.40.420:FF:000045">
    <property type="entry name" value="Laccase 2"/>
    <property type="match status" value="1"/>
</dbReference>
<evidence type="ECO:0000256" key="3">
    <source>
        <dbReference type="ARBA" id="ARBA00023002"/>
    </source>
</evidence>
<keyword evidence="4" id="KW-0186">Copper</keyword>
<dbReference type="GO" id="GO:0046872">
    <property type="term" value="F:metal ion binding"/>
    <property type="evidence" value="ECO:0007669"/>
    <property type="project" value="UniProtKB-KW"/>
</dbReference>
<evidence type="ECO:0000256" key="4">
    <source>
        <dbReference type="ARBA" id="ARBA00023008"/>
    </source>
</evidence>